<evidence type="ECO:0000313" key="4">
    <source>
        <dbReference type="Proteomes" id="UP000001529"/>
    </source>
</evidence>
<dbReference type="OrthoDB" id="2110130at2759"/>
<name>S8G890_TOXGM</name>
<dbReference type="Proteomes" id="UP000001529">
    <property type="component" value="Unassembled WGS sequence"/>
</dbReference>
<dbReference type="EMBL" id="KE139552">
    <property type="protein sequence ID" value="EPT24464.1"/>
    <property type="molecule type" value="Genomic_DNA"/>
</dbReference>
<feature type="non-terminal residue" evidence="3">
    <location>
        <position position="1"/>
    </location>
</feature>
<gene>
    <name evidence="3" type="ORF">TGME49_325700</name>
</gene>
<feature type="non-terminal residue" evidence="3">
    <location>
        <position position="117"/>
    </location>
</feature>
<keyword evidence="1" id="KW-0677">Repeat</keyword>
<dbReference type="Pfam" id="PF00005">
    <property type="entry name" value="ABC_tran"/>
    <property type="match status" value="1"/>
</dbReference>
<dbReference type="GO" id="GO:0005524">
    <property type="term" value="F:ATP binding"/>
    <property type="evidence" value="ECO:0007669"/>
    <property type="project" value="UniProtKB-KW"/>
</dbReference>
<accession>S8G890</accession>
<dbReference type="SUPFAM" id="SSF52540">
    <property type="entry name" value="P-loop containing nucleoside triphosphate hydrolases"/>
    <property type="match status" value="1"/>
</dbReference>
<keyword evidence="3" id="KW-0547">Nucleotide-binding</keyword>
<dbReference type="InterPro" id="IPR003439">
    <property type="entry name" value="ABC_transporter-like_ATP-bd"/>
</dbReference>
<sequence>SGTRLEDHMKVTALSGGWRMRVLLARCLFSDPDVLLLDEPTNHLDLEAVQWLTNYLSVSEGPVDGQTMRCGKDKIVIVVSHAREFLNDVRRDRKALMQLKSRSVCTDMIHFTNQNLT</sequence>
<organism evidence="3 4">
    <name type="scientific">Toxoplasma gondii (strain ATCC 50611 / Me49)</name>
    <dbReference type="NCBI Taxonomy" id="508771"/>
    <lineage>
        <taxon>Eukaryota</taxon>
        <taxon>Sar</taxon>
        <taxon>Alveolata</taxon>
        <taxon>Apicomplexa</taxon>
        <taxon>Conoidasida</taxon>
        <taxon>Coccidia</taxon>
        <taxon>Eucoccidiorida</taxon>
        <taxon>Eimeriorina</taxon>
        <taxon>Sarcocystidae</taxon>
        <taxon>Toxoplasma</taxon>
    </lineage>
</organism>
<dbReference type="PANTHER" id="PTHR19211">
    <property type="entry name" value="ATP-BINDING TRANSPORT PROTEIN-RELATED"/>
    <property type="match status" value="1"/>
</dbReference>
<dbReference type="Gene3D" id="3.40.50.300">
    <property type="entry name" value="P-loop containing nucleotide triphosphate hydrolases"/>
    <property type="match status" value="1"/>
</dbReference>
<protein>
    <submittedName>
        <fullName evidence="3">ATP-binding protein</fullName>
    </submittedName>
</protein>
<evidence type="ECO:0000256" key="1">
    <source>
        <dbReference type="ARBA" id="ARBA00022737"/>
    </source>
</evidence>
<reference evidence="3" key="1">
    <citation type="submission" date="2013-04" db="EMBL/GenBank/DDBJ databases">
        <authorList>
            <person name="Sibley D."/>
            <person name="Venepally P."/>
            <person name="Karamycheva S."/>
            <person name="Hadjithomas M."/>
            <person name="Khan A."/>
            <person name="Brunk B."/>
            <person name="Roos D."/>
            <person name="Caler E."/>
            <person name="Lorenzi H."/>
        </authorList>
    </citation>
    <scope>NUCLEOTIDE SEQUENCE</scope>
    <source>
        <strain evidence="3">ME49</strain>
    </source>
</reference>
<keyword evidence="3" id="KW-0067">ATP-binding</keyword>
<dbReference type="InterPro" id="IPR050611">
    <property type="entry name" value="ABCF"/>
</dbReference>
<dbReference type="RefSeq" id="XP_018634703.1">
    <property type="nucleotide sequence ID" value="XM_018783083.1"/>
</dbReference>
<keyword evidence="4" id="KW-1185">Reference proteome</keyword>
<evidence type="ECO:0000259" key="2">
    <source>
        <dbReference type="Pfam" id="PF00005"/>
    </source>
</evidence>
<evidence type="ECO:0000313" key="3">
    <source>
        <dbReference type="EMBL" id="EPT24464.1"/>
    </source>
</evidence>
<dbReference type="InterPro" id="IPR027417">
    <property type="entry name" value="P-loop_NTPase"/>
</dbReference>
<dbReference type="GO" id="GO:0016887">
    <property type="term" value="F:ATP hydrolysis activity"/>
    <property type="evidence" value="ECO:0007669"/>
    <property type="project" value="InterPro"/>
</dbReference>
<dbReference type="VEuPathDB" id="ToxoDB:TGME49_325700"/>
<feature type="domain" description="ABC transporter" evidence="2">
    <location>
        <begin position="10"/>
        <end position="42"/>
    </location>
</feature>
<dbReference type="PANTHER" id="PTHR19211:SF117">
    <property type="entry name" value="ATP-BINDING CASSETTE SUB-FAMILY F MEMBER 3"/>
    <property type="match status" value="1"/>
</dbReference>
<dbReference type="AlphaFoldDB" id="S8G890"/>
<dbReference type="GeneID" id="29769921"/>
<proteinExistence type="predicted"/>